<keyword evidence="3" id="KW-0804">Transcription</keyword>
<sequence length="218" mass="24057">MPARLRQRRLPPCSCTGQLPVRVAASADADGRSVHFEERRERAMALFAEKGFGQVSMRELAAHVGLTAGSLYHHFPSKQDLLYDLIEELYEELLATLDQGRRAQAGGKPALPQLIAAHWQLQAERPLQLRLAERDFCCLSPAQQVHLKALRQEYERGLVQLVAPGARQRSEIQAVAGHVLSSLLNQLPGVLQDRGVPELQGVGLVERLLAGALERALV</sequence>
<dbReference type="Gene3D" id="1.10.357.10">
    <property type="entry name" value="Tetracycline Repressor, domain 2"/>
    <property type="match status" value="1"/>
</dbReference>
<evidence type="ECO:0000256" key="4">
    <source>
        <dbReference type="PROSITE-ProRule" id="PRU00335"/>
    </source>
</evidence>
<dbReference type="InterPro" id="IPR009057">
    <property type="entry name" value="Homeodomain-like_sf"/>
</dbReference>
<dbReference type="AlphaFoldDB" id="A0AAI8PB74"/>
<dbReference type="PROSITE" id="PS01081">
    <property type="entry name" value="HTH_TETR_1"/>
    <property type="match status" value="1"/>
</dbReference>
<keyword evidence="2 4" id="KW-0238">DNA-binding</keyword>
<organism evidence="6 7">
    <name type="scientific">Pseudomonas parafulva</name>
    <dbReference type="NCBI Taxonomy" id="157782"/>
    <lineage>
        <taxon>Bacteria</taxon>
        <taxon>Pseudomonadati</taxon>
        <taxon>Pseudomonadota</taxon>
        <taxon>Gammaproteobacteria</taxon>
        <taxon>Pseudomonadales</taxon>
        <taxon>Pseudomonadaceae</taxon>
        <taxon>Pseudomonas</taxon>
    </lineage>
</organism>
<name>A0AAI8PB74_9PSED</name>
<dbReference type="GO" id="GO:0003700">
    <property type="term" value="F:DNA-binding transcription factor activity"/>
    <property type="evidence" value="ECO:0007669"/>
    <property type="project" value="TreeGrafter"/>
</dbReference>
<dbReference type="PANTHER" id="PTHR30055">
    <property type="entry name" value="HTH-TYPE TRANSCRIPTIONAL REGULATOR RUTR"/>
    <property type="match status" value="1"/>
</dbReference>
<keyword evidence="1" id="KW-0805">Transcription regulation</keyword>
<dbReference type="EMBL" id="CP031641">
    <property type="protein sequence ID" value="AXO88112.1"/>
    <property type="molecule type" value="Genomic_DNA"/>
</dbReference>
<reference evidence="6 7" key="1">
    <citation type="submission" date="2018-08" db="EMBL/GenBank/DDBJ databases">
        <authorList>
            <person name="Lee Y."/>
            <person name="Kakembo D."/>
        </authorList>
    </citation>
    <scope>NUCLEOTIDE SEQUENCE [LARGE SCALE GENOMIC DNA]</scope>
    <source>
        <strain evidence="6 7">JBCS1880</strain>
    </source>
</reference>
<dbReference type="InterPro" id="IPR050109">
    <property type="entry name" value="HTH-type_TetR-like_transc_reg"/>
</dbReference>
<evidence type="ECO:0000256" key="3">
    <source>
        <dbReference type="ARBA" id="ARBA00023163"/>
    </source>
</evidence>
<dbReference type="PROSITE" id="PS50977">
    <property type="entry name" value="HTH_TETR_2"/>
    <property type="match status" value="1"/>
</dbReference>
<protein>
    <submittedName>
        <fullName evidence="6">TetR/AcrR family transcriptional regulator</fullName>
    </submittedName>
</protein>
<dbReference type="InterPro" id="IPR001647">
    <property type="entry name" value="HTH_TetR"/>
</dbReference>
<feature type="DNA-binding region" description="H-T-H motif" evidence="4">
    <location>
        <begin position="56"/>
        <end position="75"/>
    </location>
</feature>
<evidence type="ECO:0000313" key="6">
    <source>
        <dbReference type="EMBL" id="AXO88112.1"/>
    </source>
</evidence>
<gene>
    <name evidence="6" type="ORF">DZC75_08930</name>
</gene>
<dbReference type="Gene3D" id="1.10.10.60">
    <property type="entry name" value="Homeodomain-like"/>
    <property type="match status" value="1"/>
</dbReference>
<evidence type="ECO:0000256" key="1">
    <source>
        <dbReference type="ARBA" id="ARBA00023015"/>
    </source>
</evidence>
<evidence type="ECO:0000259" key="5">
    <source>
        <dbReference type="PROSITE" id="PS50977"/>
    </source>
</evidence>
<dbReference type="SUPFAM" id="SSF46689">
    <property type="entry name" value="Homeodomain-like"/>
    <property type="match status" value="1"/>
</dbReference>
<keyword evidence="7" id="KW-1185">Reference proteome</keyword>
<evidence type="ECO:0000313" key="7">
    <source>
        <dbReference type="Proteomes" id="UP000258127"/>
    </source>
</evidence>
<dbReference type="InterPro" id="IPR023772">
    <property type="entry name" value="DNA-bd_HTH_TetR-type_CS"/>
</dbReference>
<dbReference type="PRINTS" id="PR00455">
    <property type="entry name" value="HTHTETR"/>
</dbReference>
<dbReference type="PANTHER" id="PTHR30055:SF234">
    <property type="entry name" value="HTH-TYPE TRANSCRIPTIONAL REGULATOR BETI"/>
    <property type="match status" value="1"/>
</dbReference>
<feature type="domain" description="HTH tetR-type" evidence="5">
    <location>
        <begin position="33"/>
        <end position="93"/>
    </location>
</feature>
<accession>A0AAI8PB74</accession>
<dbReference type="Proteomes" id="UP000258127">
    <property type="component" value="Chromosome"/>
</dbReference>
<evidence type="ECO:0000256" key="2">
    <source>
        <dbReference type="ARBA" id="ARBA00023125"/>
    </source>
</evidence>
<proteinExistence type="predicted"/>
<dbReference type="Pfam" id="PF00440">
    <property type="entry name" value="TetR_N"/>
    <property type="match status" value="1"/>
</dbReference>
<dbReference type="GO" id="GO:0000976">
    <property type="term" value="F:transcription cis-regulatory region binding"/>
    <property type="evidence" value="ECO:0007669"/>
    <property type="project" value="TreeGrafter"/>
</dbReference>